<dbReference type="Proteomes" id="UP000018433">
    <property type="component" value="Unassembled WGS sequence"/>
</dbReference>
<keyword evidence="2" id="KW-1185">Reference proteome</keyword>
<proteinExistence type="predicted"/>
<accession>A0ABP2U9I9</accession>
<organism evidence="1 2">
    <name type="scientific">Acinetobacter soli NIPH 2899</name>
    <dbReference type="NCBI Taxonomy" id="1217677"/>
    <lineage>
        <taxon>Bacteria</taxon>
        <taxon>Pseudomonadati</taxon>
        <taxon>Pseudomonadota</taxon>
        <taxon>Gammaproteobacteria</taxon>
        <taxon>Moraxellales</taxon>
        <taxon>Moraxellaceae</taxon>
        <taxon>Acinetobacter</taxon>
    </lineage>
</organism>
<evidence type="ECO:0000313" key="1">
    <source>
        <dbReference type="EMBL" id="ENV60405.1"/>
    </source>
</evidence>
<dbReference type="RefSeq" id="WP_004948396.1">
    <property type="nucleotide sequence ID" value="NZ_KB849643.1"/>
</dbReference>
<dbReference type="EMBL" id="APPV01000011">
    <property type="protein sequence ID" value="ENV60405.1"/>
    <property type="molecule type" value="Genomic_DNA"/>
</dbReference>
<evidence type="ECO:0000313" key="2">
    <source>
        <dbReference type="Proteomes" id="UP000018433"/>
    </source>
</evidence>
<name>A0ABP2U9I9_9GAMM</name>
<reference evidence="1 2" key="1">
    <citation type="submission" date="2013-02" db="EMBL/GenBank/DDBJ databases">
        <title>The Genome Sequence of Acinetobacter soli NIPH 2899.</title>
        <authorList>
            <consortium name="The Broad Institute Genome Sequencing Platform"/>
            <consortium name="The Broad Institute Genome Sequencing Center for Infectious Disease"/>
            <person name="Cerqueira G."/>
            <person name="Feldgarden M."/>
            <person name="Courvalin P."/>
            <person name="Perichon B."/>
            <person name="Grillot-Courvalin C."/>
            <person name="Clermont D."/>
            <person name="Rocha E."/>
            <person name="Yoon E.-J."/>
            <person name="Nemec A."/>
            <person name="Walker B."/>
            <person name="Young S.K."/>
            <person name="Zeng Q."/>
            <person name="Gargeya S."/>
            <person name="Fitzgerald M."/>
            <person name="Haas B."/>
            <person name="Abouelleil A."/>
            <person name="Alvarado L."/>
            <person name="Arachchi H.M."/>
            <person name="Berlin A.M."/>
            <person name="Chapman S.B."/>
            <person name="Dewar J."/>
            <person name="Goldberg J."/>
            <person name="Griggs A."/>
            <person name="Gujja S."/>
            <person name="Hansen M."/>
            <person name="Howarth C."/>
            <person name="Imamovic A."/>
            <person name="Larimer J."/>
            <person name="McCowan C."/>
            <person name="Murphy C."/>
            <person name="Neiman D."/>
            <person name="Pearson M."/>
            <person name="Priest M."/>
            <person name="Roberts A."/>
            <person name="Saif S."/>
            <person name="Shea T."/>
            <person name="Sisk P."/>
            <person name="Sykes S."/>
            <person name="Wortman J."/>
            <person name="Nusbaum C."/>
            <person name="Birren B."/>
        </authorList>
    </citation>
    <scope>NUCLEOTIDE SEQUENCE [LARGE SCALE GENOMIC DNA]</scope>
    <source>
        <strain evidence="1 2">NIPH 2899</strain>
    </source>
</reference>
<comment type="caution">
    <text evidence="1">The sequence shown here is derived from an EMBL/GenBank/DDBJ whole genome shotgun (WGS) entry which is preliminary data.</text>
</comment>
<sequence>MTVQVRVTEIDRSKKQLIVEAYKGDQKIFKSSMPYKIETRTHIETLLKKELKKFNNATWGGMSVVFLCRIEVLS</sequence>
<protein>
    <submittedName>
        <fullName evidence="1">Uncharacterized protein</fullName>
    </submittedName>
</protein>
<gene>
    <name evidence="1" type="ORF">F950_02968</name>
</gene>